<feature type="domain" description="Nudix hydrolase" evidence="2">
    <location>
        <begin position="91"/>
        <end position="217"/>
    </location>
</feature>
<dbReference type="InterPro" id="IPR000086">
    <property type="entry name" value="NUDIX_hydrolase_dom"/>
</dbReference>
<name>A0ABV4NAC7_9VIBR</name>
<dbReference type="InterPro" id="IPR015797">
    <property type="entry name" value="NUDIX_hydrolase-like_dom_sf"/>
</dbReference>
<dbReference type="PRINTS" id="PR00502">
    <property type="entry name" value="NUDIXFAMILY"/>
</dbReference>
<dbReference type="Gene3D" id="3.40.630.30">
    <property type="match status" value="1"/>
</dbReference>
<dbReference type="Gene3D" id="3.90.79.10">
    <property type="entry name" value="Nucleoside Triphosphate Pyrophosphohydrolase"/>
    <property type="match status" value="1"/>
</dbReference>
<sequence>MEFILDKFNGIIIDVTSVPNDTKIFEQELTEILQFSSENRKGITWLSLPISQSQLIPVATQAGFVFHNCLEAEITLVHKSDSVSFVPFIPTHTLGAGALITNDDHELLVIKEHGMTGYKLPGGHIELAENIEESIIRETLEETGVEATFQSVVGMTTKHPYQFGKSNLYFICHLTADTQDIDIQDTHEIAEAKWISVDEFIEDEKNFPFNRQMVRALVGKKGLKKVKVEGNHGLHKKQEIFFSHTEL</sequence>
<dbReference type="PANTHER" id="PTHR13994">
    <property type="entry name" value="NUDIX HYDROLASE RELATED"/>
    <property type="match status" value="1"/>
</dbReference>
<dbReference type="InterPro" id="IPR003293">
    <property type="entry name" value="Nudix_hydrolase6-like"/>
</dbReference>
<dbReference type="RefSeq" id="WP_372265605.1">
    <property type="nucleotide sequence ID" value="NZ_JBFRUW010000020.1"/>
</dbReference>
<comment type="caution">
    <text evidence="3">The sequence shown here is derived from an EMBL/GenBank/DDBJ whole genome shotgun (WGS) entry which is preliminary data.</text>
</comment>
<evidence type="ECO:0000313" key="3">
    <source>
        <dbReference type="EMBL" id="MFA0568106.1"/>
    </source>
</evidence>
<reference evidence="3 4" key="1">
    <citation type="journal article" date="2024" name="ISME J.">
        <title>Tailless and filamentous prophages are predominant in marine Vibrio.</title>
        <authorList>
            <person name="Steensen K."/>
            <person name="Seneca J."/>
            <person name="Bartlau N."/>
            <person name="Yu X.A."/>
            <person name="Hussain F.A."/>
            <person name="Polz M.F."/>
        </authorList>
    </citation>
    <scope>NUCLEOTIDE SEQUENCE [LARGE SCALE GENOMIC DNA]</scope>
    <source>
        <strain evidence="3 4">10N.222.51.A1</strain>
    </source>
</reference>
<dbReference type="InterPro" id="IPR020476">
    <property type="entry name" value="Nudix_hydrolase"/>
</dbReference>
<dbReference type="InterPro" id="IPR040618">
    <property type="entry name" value="Pre-Nudix"/>
</dbReference>
<dbReference type="PROSITE" id="PS51462">
    <property type="entry name" value="NUDIX"/>
    <property type="match status" value="1"/>
</dbReference>
<keyword evidence="1" id="KW-0378">Hydrolase</keyword>
<dbReference type="EMBL" id="JBFRUW010000020">
    <property type="protein sequence ID" value="MFA0568106.1"/>
    <property type="molecule type" value="Genomic_DNA"/>
</dbReference>
<dbReference type="SUPFAM" id="SSF55811">
    <property type="entry name" value="Nudix"/>
    <property type="match status" value="1"/>
</dbReference>
<dbReference type="Pfam" id="PF18290">
    <property type="entry name" value="Nudix_hydro"/>
    <property type="match status" value="1"/>
</dbReference>
<evidence type="ECO:0000313" key="4">
    <source>
        <dbReference type="Proteomes" id="UP001570417"/>
    </source>
</evidence>
<gene>
    <name evidence="3" type="ORF">AB4566_07445</name>
</gene>
<dbReference type="CDD" id="cd04670">
    <property type="entry name" value="NUDIX_ASFGF2_Nudt6"/>
    <property type="match status" value="1"/>
</dbReference>
<organism evidence="3 4">
    <name type="scientific">Vibrio gallaecicus</name>
    <dbReference type="NCBI Taxonomy" id="552386"/>
    <lineage>
        <taxon>Bacteria</taxon>
        <taxon>Pseudomonadati</taxon>
        <taxon>Pseudomonadota</taxon>
        <taxon>Gammaproteobacteria</taxon>
        <taxon>Vibrionales</taxon>
        <taxon>Vibrionaceae</taxon>
        <taxon>Vibrio</taxon>
    </lineage>
</organism>
<evidence type="ECO:0000256" key="1">
    <source>
        <dbReference type="ARBA" id="ARBA00022801"/>
    </source>
</evidence>
<dbReference type="PANTHER" id="PTHR13994:SF13">
    <property type="entry name" value="FI03680P"/>
    <property type="match status" value="1"/>
</dbReference>
<dbReference type="Pfam" id="PF00293">
    <property type="entry name" value="NUDIX"/>
    <property type="match status" value="1"/>
</dbReference>
<keyword evidence="4" id="KW-1185">Reference proteome</keyword>
<protein>
    <submittedName>
        <fullName evidence="3">NUDIX domain-containing protein</fullName>
    </submittedName>
</protein>
<proteinExistence type="predicted"/>
<accession>A0ABV4NAC7</accession>
<evidence type="ECO:0000259" key="2">
    <source>
        <dbReference type="PROSITE" id="PS51462"/>
    </source>
</evidence>
<dbReference type="Proteomes" id="UP001570417">
    <property type="component" value="Unassembled WGS sequence"/>
</dbReference>